<sequence length="143" mass="16484">MNKEHHSTSQVYSKRRIANKYSMEFNDIHMNVTHNPQSGANKVDVIAKCRQINKEKSGKSFTNEALWGVVRNKPKWMNLKKMLMILRVCPNEVELPSQPTINLLMLISGLTSTTMIHMKLQLVLWDEKKLKGGQSSSNKYIKQ</sequence>
<reference evidence="1" key="1">
    <citation type="submission" date="2023-04" db="EMBL/GenBank/DDBJ databases">
        <authorList>
            <person name="Vijverberg K."/>
            <person name="Xiong W."/>
            <person name="Schranz E."/>
        </authorList>
    </citation>
    <scope>NUCLEOTIDE SEQUENCE</scope>
</reference>
<gene>
    <name evidence="1" type="ORF">LSALG_LOCUS32416</name>
</gene>
<keyword evidence="2" id="KW-1185">Reference proteome</keyword>
<dbReference type="EMBL" id="OX465083">
    <property type="protein sequence ID" value="CAI9293392.1"/>
    <property type="molecule type" value="Genomic_DNA"/>
</dbReference>
<evidence type="ECO:0000313" key="2">
    <source>
        <dbReference type="Proteomes" id="UP001177003"/>
    </source>
</evidence>
<proteinExistence type="predicted"/>
<dbReference type="AlphaFoldDB" id="A0AA35ZKM5"/>
<organism evidence="1 2">
    <name type="scientific">Lactuca saligna</name>
    <name type="common">Willowleaf lettuce</name>
    <dbReference type="NCBI Taxonomy" id="75948"/>
    <lineage>
        <taxon>Eukaryota</taxon>
        <taxon>Viridiplantae</taxon>
        <taxon>Streptophyta</taxon>
        <taxon>Embryophyta</taxon>
        <taxon>Tracheophyta</taxon>
        <taxon>Spermatophyta</taxon>
        <taxon>Magnoliopsida</taxon>
        <taxon>eudicotyledons</taxon>
        <taxon>Gunneridae</taxon>
        <taxon>Pentapetalae</taxon>
        <taxon>asterids</taxon>
        <taxon>campanulids</taxon>
        <taxon>Asterales</taxon>
        <taxon>Asteraceae</taxon>
        <taxon>Cichorioideae</taxon>
        <taxon>Cichorieae</taxon>
        <taxon>Lactucinae</taxon>
        <taxon>Lactuca</taxon>
    </lineage>
</organism>
<name>A0AA35ZKM5_LACSI</name>
<accession>A0AA35ZKM5</accession>
<evidence type="ECO:0008006" key="3">
    <source>
        <dbReference type="Google" id="ProtNLM"/>
    </source>
</evidence>
<protein>
    <recommendedName>
        <fullName evidence="3">No apical meristem-associated C-terminal domain-containing protein</fullName>
    </recommendedName>
</protein>
<dbReference type="Proteomes" id="UP001177003">
    <property type="component" value="Chromosome 7"/>
</dbReference>
<evidence type="ECO:0000313" key="1">
    <source>
        <dbReference type="EMBL" id="CAI9293392.1"/>
    </source>
</evidence>